<dbReference type="STRING" id="889453.SAMN03080601_00281"/>
<dbReference type="RefSeq" id="WP_079556058.1">
    <property type="nucleotide sequence ID" value="NZ_CP021904.1"/>
</dbReference>
<dbReference type="KEGG" id="asx:CDL62_05785"/>
<protein>
    <submittedName>
        <fullName evidence="1">Uncharacterized protein</fullName>
    </submittedName>
</protein>
<evidence type="ECO:0000313" key="1">
    <source>
        <dbReference type="EMBL" id="SKB34747.1"/>
    </source>
</evidence>
<dbReference type="Proteomes" id="UP000191055">
    <property type="component" value="Unassembled WGS sequence"/>
</dbReference>
<keyword evidence="2" id="KW-1185">Reference proteome</keyword>
<dbReference type="AlphaFoldDB" id="A0A1T5AJ17"/>
<reference evidence="1 2" key="1">
    <citation type="submission" date="2017-02" db="EMBL/GenBank/DDBJ databases">
        <authorList>
            <person name="Peterson S.W."/>
        </authorList>
    </citation>
    <scope>NUCLEOTIDE SEQUENCE [LARGE SCALE GENOMIC DNA]</scope>
    <source>
        <strain evidence="1 2">DSM 24412</strain>
    </source>
</reference>
<proteinExistence type="predicted"/>
<dbReference type="OrthoDB" id="794480at2"/>
<gene>
    <name evidence="1" type="ORF">SAMN03080601_00281</name>
</gene>
<sequence>MESIDYTWDELVLMVSRHFKVTADYDFMLFIIGIQERGTGMTHYSREEKMDLINLGKCKLLSHLGYLDEIEEDQEGWPRFKEIKSVKGLSPSFQKHLLKNAMMEYFKDKLN</sequence>
<dbReference type="EMBL" id="FUYV01000001">
    <property type="protein sequence ID" value="SKB34747.1"/>
    <property type="molecule type" value="Genomic_DNA"/>
</dbReference>
<organism evidence="1 2">
    <name type="scientific">Alkalitalea saponilacus</name>
    <dbReference type="NCBI Taxonomy" id="889453"/>
    <lineage>
        <taxon>Bacteria</taxon>
        <taxon>Pseudomonadati</taxon>
        <taxon>Bacteroidota</taxon>
        <taxon>Bacteroidia</taxon>
        <taxon>Marinilabiliales</taxon>
        <taxon>Marinilabiliaceae</taxon>
        <taxon>Alkalitalea</taxon>
    </lineage>
</organism>
<accession>A0A1T5AJ17</accession>
<name>A0A1T5AJ17_9BACT</name>
<evidence type="ECO:0000313" key="2">
    <source>
        <dbReference type="Proteomes" id="UP000191055"/>
    </source>
</evidence>